<accession>U1GD34</accession>
<organism evidence="2 3">
    <name type="scientific">Endocarpon pusillum (strain Z07020 / HMAS-L-300199)</name>
    <name type="common">Lichen-forming fungus</name>
    <dbReference type="NCBI Taxonomy" id="1263415"/>
    <lineage>
        <taxon>Eukaryota</taxon>
        <taxon>Fungi</taxon>
        <taxon>Dikarya</taxon>
        <taxon>Ascomycota</taxon>
        <taxon>Pezizomycotina</taxon>
        <taxon>Eurotiomycetes</taxon>
        <taxon>Chaetothyriomycetidae</taxon>
        <taxon>Verrucariales</taxon>
        <taxon>Verrucariaceae</taxon>
        <taxon>Endocarpon</taxon>
    </lineage>
</organism>
<evidence type="ECO:0000313" key="2">
    <source>
        <dbReference type="EMBL" id="ERF69611.1"/>
    </source>
</evidence>
<dbReference type="EMBL" id="KE721401">
    <property type="protein sequence ID" value="ERF69611.1"/>
    <property type="molecule type" value="Genomic_DNA"/>
</dbReference>
<dbReference type="OMA" id="ARPRANC"/>
<dbReference type="eggNOG" id="ENOG502SHQS">
    <property type="taxonomic scope" value="Eukaryota"/>
</dbReference>
<sequence>MRVKVEEDLTNSEALTLMRVKVEEDLASVGTSSTQRLQKIIKGFQSTLAHCAVLSAENRWLMEQNNEKTARASVRSTVVGGPKVMTYNDIVERQKFRETVERRNSGATKRRTGGRKPAESNAAEQAG</sequence>
<gene>
    <name evidence="2" type="ORF">EPUS_03603</name>
</gene>
<keyword evidence="3" id="KW-1185">Reference proteome</keyword>
<dbReference type="GeneID" id="19238642"/>
<dbReference type="AlphaFoldDB" id="U1GD34"/>
<dbReference type="HOGENOM" id="CLU_1970559_0_0_1"/>
<protein>
    <submittedName>
        <fullName evidence="2">Uncharacterized protein</fullName>
    </submittedName>
</protein>
<evidence type="ECO:0000256" key="1">
    <source>
        <dbReference type="SAM" id="MobiDB-lite"/>
    </source>
</evidence>
<reference evidence="3" key="1">
    <citation type="journal article" date="2014" name="BMC Genomics">
        <title>Genome characteristics reveal the impact of lichenization on lichen-forming fungus Endocarpon pusillum Hedwig (Verrucariales, Ascomycota).</title>
        <authorList>
            <person name="Wang Y.-Y."/>
            <person name="Liu B."/>
            <person name="Zhang X.-Y."/>
            <person name="Zhou Q.-M."/>
            <person name="Zhang T."/>
            <person name="Li H."/>
            <person name="Yu Y.-F."/>
            <person name="Zhang X.-L."/>
            <person name="Hao X.-Y."/>
            <person name="Wang M."/>
            <person name="Wang L."/>
            <person name="Wei J.-C."/>
        </authorList>
    </citation>
    <scope>NUCLEOTIDE SEQUENCE [LARGE SCALE GENOMIC DNA]</scope>
    <source>
        <strain evidence="3">Z07020 / HMAS-L-300199</strain>
    </source>
</reference>
<dbReference type="Proteomes" id="UP000019373">
    <property type="component" value="Unassembled WGS sequence"/>
</dbReference>
<feature type="region of interest" description="Disordered" evidence="1">
    <location>
        <begin position="96"/>
        <end position="127"/>
    </location>
</feature>
<name>U1GD34_ENDPU</name>
<dbReference type="OrthoDB" id="4207519at2759"/>
<proteinExistence type="predicted"/>
<dbReference type="RefSeq" id="XP_007804641.1">
    <property type="nucleotide sequence ID" value="XM_007806450.1"/>
</dbReference>
<evidence type="ECO:0000313" key="3">
    <source>
        <dbReference type="Proteomes" id="UP000019373"/>
    </source>
</evidence>